<proteinExistence type="predicted"/>
<dbReference type="GO" id="GO:0016787">
    <property type="term" value="F:hydrolase activity"/>
    <property type="evidence" value="ECO:0007669"/>
    <property type="project" value="InterPro"/>
</dbReference>
<evidence type="ECO:0000259" key="1">
    <source>
        <dbReference type="Pfam" id="PF06439"/>
    </source>
</evidence>
<name>A0A7K1Y4Z5_9SPHI</name>
<protein>
    <submittedName>
        <fullName evidence="2">DUF1080 domain-containing protein</fullName>
    </submittedName>
</protein>
<organism evidence="2 3">
    <name type="scientific">Hufsiella arboris</name>
    <dbReference type="NCBI Taxonomy" id="2695275"/>
    <lineage>
        <taxon>Bacteria</taxon>
        <taxon>Pseudomonadati</taxon>
        <taxon>Bacteroidota</taxon>
        <taxon>Sphingobacteriia</taxon>
        <taxon>Sphingobacteriales</taxon>
        <taxon>Sphingobacteriaceae</taxon>
        <taxon>Hufsiella</taxon>
    </lineage>
</organism>
<reference evidence="2 3" key="1">
    <citation type="submission" date="2019-11" db="EMBL/GenBank/DDBJ databases">
        <title>Pedobacter sp. HMF7647 Genome sequencing and assembly.</title>
        <authorList>
            <person name="Kang H."/>
            <person name="Kim H."/>
            <person name="Joh K."/>
        </authorList>
    </citation>
    <scope>NUCLEOTIDE SEQUENCE [LARGE SCALE GENOMIC DNA]</scope>
    <source>
        <strain evidence="2 3">HMF7647</strain>
    </source>
</reference>
<dbReference type="EMBL" id="WVHT01000001">
    <property type="protein sequence ID" value="MXV49441.1"/>
    <property type="molecule type" value="Genomic_DNA"/>
</dbReference>
<dbReference type="Gene3D" id="2.60.120.560">
    <property type="entry name" value="Exo-inulinase, domain 1"/>
    <property type="match status" value="1"/>
</dbReference>
<dbReference type="Proteomes" id="UP000466586">
    <property type="component" value="Unassembled WGS sequence"/>
</dbReference>
<evidence type="ECO:0000313" key="2">
    <source>
        <dbReference type="EMBL" id="MXV49441.1"/>
    </source>
</evidence>
<sequence length="239" mass="26617">MIQNIFSAVSIAAVVGLVSSSFSVNKPANHPAKQKAEWVKLFDGKSTAGWHTYGKENAGSAWKVQDGIIYLDGSSKEGRGDLVTNKEYSNFDFKYEWKISEKGNSGLIFYVHEDPAKFHSTYSSGPEMQVVDNEGHPDGKIFKHQAADLYDLVPCSKKTVKPVGEWNKAEIISNNGKLEFFLNGTKVVSTTMWDASWEKLVAGSKFKDMPGFGTFKSGKFALQDHGDTVWFRNIMIKEL</sequence>
<feature type="domain" description="3-keto-alpha-glucoside-1,2-lyase/3-keto-2-hydroxy-glucal hydratase" evidence="1">
    <location>
        <begin position="37"/>
        <end position="237"/>
    </location>
</feature>
<accession>A0A7K1Y4Z5</accession>
<evidence type="ECO:0000313" key="3">
    <source>
        <dbReference type="Proteomes" id="UP000466586"/>
    </source>
</evidence>
<dbReference type="AlphaFoldDB" id="A0A7K1Y4Z5"/>
<comment type="caution">
    <text evidence="2">The sequence shown here is derived from an EMBL/GenBank/DDBJ whole genome shotgun (WGS) entry which is preliminary data.</text>
</comment>
<dbReference type="Pfam" id="PF06439">
    <property type="entry name" value="3keto-disac_hyd"/>
    <property type="match status" value="1"/>
</dbReference>
<keyword evidence="3" id="KW-1185">Reference proteome</keyword>
<dbReference type="RefSeq" id="WP_160842554.1">
    <property type="nucleotide sequence ID" value="NZ_WVHT01000001.1"/>
</dbReference>
<gene>
    <name evidence="2" type="ORF">GS399_00535</name>
</gene>
<dbReference type="InterPro" id="IPR010496">
    <property type="entry name" value="AL/BT2_dom"/>
</dbReference>